<accession>A0AAP3EVR1</accession>
<dbReference type="InterPro" id="IPR007300">
    <property type="entry name" value="CidB/LrgB"/>
</dbReference>
<proteinExistence type="predicted"/>
<dbReference type="GO" id="GO:0016020">
    <property type="term" value="C:membrane"/>
    <property type="evidence" value="ECO:0007669"/>
    <property type="project" value="UniProtKB-SubCell"/>
</dbReference>
<comment type="caution">
    <text evidence="6">The sequence shown here is derived from an EMBL/GenBank/DDBJ whole genome shotgun (WGS) entry which is preliminary data.</text>
</comment>
<keyword evidence="4 5" id="KW-0472">Membrane</keyword>
<reference evidence="6" key="1">
    <citation type="submission" date="2022-10" db="EMBL/GenBank/DDBJ databases">
        <title>Sifting through the core-genome to identify putative cross-protective antigens against Riemerella anatipestifer.</title>
        <authorList>
            <person name="Zheng X."/>
            <person name="Zhang W."/>
        </authorList>
    </citation>
    <scope>NUCLEOTIDE SEQUENCE</scope>
    <source>
        <strain evidence="6">ZWRA178</strain>
    </source>
</reference>
<evidence type="ECO:0000256" key="3">
    <source>
        <dbReference type="ARBA" id="ARBA00022989"/>
    </source>
</evidence>
<evidence type="ECO:0000256" key="2">
    <source>
        <dbReference type="ARBA" id="ARBA00022692"/>
    </source>
</evidence>
<dbReference type="Proteomes" id="UP001207440">
    <property type="component" value="Unassembled WGS sequence"/>
</dbReference>
<feature type="transmembrane region" description="Helical" evidence="5">
    <location>
        <begin position="67"/>
        <end position="84"/>
    </location>
</feature>
<comment type="subcellular location">
    <subcellularLocation>
        <location evidence="1">Membrane</location>
        <topology evidence="1">Multi-pass membrane protein</topology>
    </subcellularLocation>
</comment>
<keyword evidence="3 5" id="KW-1133">Transmembrane helix</keyword>
<dbReference type="Pfam" id="PF04172">
    <property type="entry name" value="LrgB"/>
    <property type="match status" value="1"/>
</dbReference>
<evidence type="ECO:0000256" key="1">
    <source>
        <dbReference type="ARBA" id="ARBA00004141"/>
    </source>
</evidence>
<dbReference type="AlphaFoldDB" id="A0AAP3EVR1"/>
<name>A0AAP3EVR1_RIEAN</name>
<feature type="transmembrane region" description="Helical" evidence="5">
    <location>
        <begin position="37"/>
        <end position="55"/>
    </location>
</feature>
<keyword evidence="2 5" id="KW-0812">Transmembrane</keyword>
<evidence type="ECO:0000256" key="5">
    <source>
        <dbReference type="SAM" id="Phobius"/>
    </source>
</evidence>
<dbReference type="RefSeq" id="WP_154212661.1">
    <property type="nucleotide sequence ID" value="NZ_CP033039.1"/>
</dbReference>
<evidence type="ECO:0000256" key="4">
    <source>
        <dbReference type="ARBA" id="ARBA00023136"/>
    </source>
</evidence>
<feature type="transmembrane region" description="Helical" evidence="5">
    <location>
        <begin position="7"/>
        <end position="25"/>
    </location>
</feature>
<dbReference type="PANTHER" id="PTHR30249:SF0">
    <property type="entry name" value="PLASTIDAL GLYCOLATE_GLYCERATE TRANSLOCATOR 1, CHLOROPLASTIC"/>
    <property type="match status" value="1"/>
</dbReference>
<evidence type="ECO:0000313" key="6">
    <source>
        <dbReference type="EMBL" id="MCW0524305.1"/>
    </source>
</evidence>
<protein>
    <submittedName>
        <fullName evidence="6">LrgB family protein</fullName>
    </submittedName>
</protein>
<organism evidence="6 7">
    <name type="scientific">Riemerella anatipestifer</name>
    <name type="common">Moraxella anatipestifer</name>
    <dbReference type="NCBI Taxonomy" id="34085"/>
    <lineage>
        <taxon>Bacteria</taxon>
        <taxon>Pseudomonadati</taxon>
        <taxon>Bacteroidota</taxon>
        <taxon>Flavobacteriia</taxon>
        <taxon>Flavobacteriales</taxon>
        <taxon>Weeksellaceae</taxon>
        <taxon>Riemerella</taxon>
    </lineage>
</organism>
<gene>
    <name evidence="6" type="ORF">OKE68_08265</name>
</gene>
<evidence type="ECO:0000313" key="7">
    <source>
        <dbReference type="Proteomes" id="UP001207440"/>
    </source>
</evidence>
<dbReference type="PANTHER" id="PTHR30249">
    <property type="entry name" value="PUTATIVE SEROTONIN TRANSPORTER"/>
    <property type="match status" value="1"/>
</dbReference>
<feature type="transmembrane region" description="Helical" evidence="5">
    <location>
        <begin position="204"/>
        <end position="226"/>
    </location>
</feature>
<sequence>MMAFLENPIWLLGLTFVIYYGTIMLNQKIQSPFLNPVLIASAVIIGYLMVFNIPYNTYAVAGNYIDFWLKPSVVALAVPLYLQLERIKKQLLSILISHLFGSVVGVISVCSVAKLLGASREVVISLAPKSITTPLAIEVSNTVGGIVPLTVSTVIITGLIGGIIGLQVLKYTKINSPMGQSISLGASSHGLGVMMAIEMSEKHAGFASVGLILNGIFTALLAPIIVNWLF</sequence>
<dbReference type="EMBL" id="JAOZYT010000052">
    <property type="protein sequence ID" value="MCW0524305.1"/>
    <property type="molecule type" value="Genomic_DNA"/>
</dbReference>
<feature type="transmembrane region" description="Helical" evidence="5">
    <location>
        <begin position="91"/>
        <end position="116"/>
    </location>
</feature>
<feature type="transmembrane region" description="Helical" evidence="5">
    <location>
        <begin position="146"/>
        <end position="169"/>
    </location>
</feature>